<dbReference type="AlphaFoldDB" id="G4ZP27"/>
<feature type="domain" description="PDZ" evidence="2">
    <location>
        <begin position="219"/>
        <end position="284"/>
    </location>
</feature>
<evidence type="ECO:0000259" key="2">
    <source>
        <dbReference type="SMART" id="SM00228"/>
    </source>
</evidence>
<gene>
    <name evidence="3" type="ORF">PHYSODRAFT_334293</name>
</gene>
<dbReference type="SMART" id="SM00228">
    <property type="entry name" value="PDZ"/>
    <property type="match status" value="3"/>
</dbReference>
<feature type="compositionally biased region" description="Polar residues" evidence="1">
    <location>
        <begin position="691"/>
        <end position="716"/>
    </location>
</feature>
<dbReference type="OMA" id="CATVDDR"/>
<dbReference type="InterPro" id="IPR001478">
    <property type="entry name" value="PDZ"/>
</dbReference>
<dbReference type="SMR" id="G4ZP27"/>
<dbReference type="KEGG" id="psoj:PHYSODRAFT_334293"/>
<organism evidence="3 4">
    <name type="scientific">Phytophthora sojae (strain P6497)</name>
    <name type="common">Soybean stem and root rot agent</name>
    <name type="synonym">Phytophthora megasperma f. sp. glycines</name>
    <dbReference type="NCBI Taxonomy" id="1094619"/>
    <lineage>
        <taxon>Eukaryota</taxon>
        <taxon>Sar</taxon>
        <taxon>Stramenopiles</taxon>
        <taxon>Oomycota</taxon>
        <taxon>Peronosporomycetes</taxon>
        <taxon>Peronosporales</taxon>
        <taxon>Peronosporaceae</taxon>
        <taxon>Phytophthora</taxon>
    </lineage>
</organism>
<dbReference type="RefSeq" id="XP_009529853.1">
    <property type="nucleotide sequence ID" value="XM_009531558.1"/>
</dbReference>
<proteinExistence type="predicted"/>
<protein>
    <recommendedName>
        <fullName evidence="2">PDZ domain-containing protein</fullName>
    </recommendedName>
</protein>
<evidence type="ECO:0000313" key="4">
    <source>
        <dbReference type="Proteomes" id="UP000002640"/>
    </source>
</evidence>
<dbReference type="SUPFAM" id="SSF50156">
    <property type="entry name" value="PDZ domain-like"/>
    <property type="match status" value="1"/>
</dbReference>
<dbReference type="EMBL" id="JH159155">
    <property type="protein sequence ID" value="EGZ16104.1"/>
    <property type="molecule type" value="Genomic_DNA"/>
</dbReference>
<accession>G4ZP27</accession>
<feature type="compositionally biased region" description="Pro residues" evidence="1">
    <location>
        <begin position="739"/>
        <end position="750"/>
    </location>
</feature>
<evidence type="ECO:0000313" key="3">
    <source>
        <dbReference type="EMBL" id="EGZ16104.1"/>
    </source>
</evidence>
<feature type="domain" description="PDZ" evidence="2">
    <location>
        <begin position="396"/>
        <end position="476"/>
    </location>
</feature>
<evidence type="ECO:0000256" key="1">
    <source>
        <dbReference type="SAM" id="MobiDB-lite"/>
    </source>
</evidence>
<name>G4ZP27_PHYSP</name>
<feature type="domain" description="PDZ" evidence="2">
    <location>
        <begin position="18"/>
        <end position="104"/>
    </location>
</feature>
<feature type="compositionally biased region" description="Polar residues" evidence="1">
    <location>
        <begin position="773"/>
        <end position="784"/>
    </location>
</feature>
<feature type="region of interest" description="Disordered" evidence="1">
    <location>
        <begin position="691"/>
        <end position="784"/>
    </location>
</feature>
<dbReference type="InParanoid" id="G4ZP27"/>
<dbReference type="Proteomes" id="UP000002640">
    <property type="component" value="Unassembled WGS sequence"/>
</dbReference>
<keyword evidence="4" id="KW-1185">Reference proteome</keyword>
<reference evidence="3 4" key="1">
    <citation type="journal article" date="2006" name="Science">
        <title>Phytophthora genome sequences uncover evolutionary origins and mechanisms of pathogenesis.</title>
        <authorList>
            <person name="Tyler B.M."/>
            <person name="Tripathy S."/>
            <person name="Zhang X."/>
            <person name="Dehal P."/>
            <person name="Jiang R.H."/>
            <person name="Aerts A."/>
            <person name="Arredondo F.D."/>
            <person name="Baxter L."/>
            <person name="Bensasson D."/>
            <person name="Beynon J.L."/>
            <person name="Chapman J."/>
            <person name="Damasceno C.M."/>
            <person name="Dorrance A.E."/>
            <person name="Dou D."/>
            <person name="Dickerman A.W."/>
            <person name="Dubchak I.L."/>
            <person name="Garbelotto M."/>
            <person name="Gijzen M."/>
            <person name="Gordon S.G."/>
            <person name="Govers F."/>
            <person name="Grunwald N.J."/>
            <person name="Huang W."/>
            <person name="Ivors K.L."/>
            <person name="Jones R.W."/>
            <person name="Kamoun S."/>
            <person name="Krampis K."/>
            <person name="Lamour K.H."/>
            <person name="Lee M.K."/>
            <person name="McDonald W.H."/>
            <person name="Medina M."/>
            <person name="Meijer H.J."/>
            <person name="Nordberg E.K."/>
            <person name="Maclean D.J."/>
            <person name="Ospina-Giraldo M.D."/>
            <person name="Morris P.F."/>
            <person name="Phuntumart V."/>
            <person name="Putnam N.H."/>
            <person name="Rash S."/>
            <person name="Rose J.K."/>
            <person name="Sakihama Y."/>
            <person name="Salamov A.A."/>
            <person name="Savidor A."/>
            <person name="Scheuring C.F."/>
            <person name="Smith B.M."/>
            <person name="Sobral B.W."/>
            <person name="Terry A."/>
            <person name="Torto-Alalibo T.A."/>
            <person name="Win J."/>
            <person name="Xu Z."/>
            <person name="Zhang H."/>
            <person name="Grigoriev I.V."/>
            <person name="Rokhsar D.S."/>
            <person name="Boore J.L."/>
        </authorList>
    </citation>
    <scope>NUCLEOTIDE SEQUENCE [LARGE SCALE GENOMIC DNA]</scope>
    <source>
        <strain evidence="3 4">P6497</strain>
    </source>
</reference>
<dbReference type="GeneID" id="20646777"/>
<dbReference type="InterPro" id="IPR036034">
    <property type="entry name" value="PDZ_sf"/>
</dbReference>
<sequence>MAVDEFGREHYVVEAPAGRLGVLLVENERGFVIVQGFGDIPADQAPSAEGDKHRLSMMRQVVRSGDRLVAIDGDEVVYSSLSEVITRLGKLSAKKRELKFARYHQPQSSIKTYDPEKLVLVRAPSGPLGLILSDALQYGAVIEGFQQLPDGSESHFKKCHNVHRGCQIVDINGVDVSGLPREETTKVLAEMREQDKEISMYRMTPNTCARFSQLTVITEDVGIKFVDTENYRCVVAAAAGPDVVEGDILIGINTTDITGMSRAAAMDLLNQTPRPQTLTFYHPEAAPLPECHALLIEAGPSGLNLDSSDAAHARITGFTSPEYADRPTYKNLSDFIPGSYIIGINGLDVCQHTLADISKLFSKLRDTPKQIVVGNATLVRRLEQTRAVAAINVPPGPLGIIFDGDHADVARVAGFKPMEDGNPGVVERSGHIPVGSRLQMINKMNVTCLTLNQTVSLLQKLSSAPKELVFLTRSETSKCNPRTISIRVPPGPLGIDLRTTASNTAVVDRVNEDPARGPTHIFNHGGVVSGSEILAIDSFDVSSLEISELSQLLRLFAPHEKIITFGTTADAYASMLNAAHKPALKSFVVSKSPMGIEFYSSLENAACIKNVATSDFNEEIPVGSRLIAIDNVDIRALSLNEIVDVLKCLAGLQKTLTFDTEHRQSTPASPTTSAPSSPTILKKILKGTSSVDANPADSSQKPSFLTTANASHTKSTVRFAEVETSQETPVLPTEASHSRPPPLKIDPPSAPLSALSIRTVEATKAASEERSPNGKQQPSLNSPKTQFLISMTSWSGSRESSRLVVDKSEKCLHIMPLNPSSPRSAKTEVIAFADISALDTGKASPPPSPSKRGLFRSLSSKKDLAERYPVTISAEEAGSGSGKKKTKVWEFDMLSRAERDELEAMLLH</sequence>